<evidence type="ECO:0008006" key="4">
    <source>
        <dbReference type="Google" id="ProtNLM"/>
    </source>
</evidence>
<organism evidence="2 3">
    <name type="scientific">Gibberella intermedia</name>
    <name type="common">Bulb rot disease fungus</name>
    <name type="synonym">Fusarium proliferatum</name>
    <dbReference type="NCBI Taxonomy" id="948311"/>
    <lineage>
        <taxon>Eukaryota</taxon>
        <taxon>Fungi</taxon>
        <taxon>Dikarya</taxon>
        <taxon>Ascomycota</taxon>
        <taxon>Pezizomycotina</taxon>
        <taxon>Sordariomycetes</taxon>
        <taxon>Hypocreomycetidae</taxon>
        <taxon>Hypocreales</taxon>
        <taxon>Nectriaceae</taxon>
        <taxon>Fusarium</taxon>
        <taxon>Fusarium fujikuroi species complex</taxon>
    </lineage>
</organism>
<evidence type="ECO:0000313" key="2">
    <source>
        <dbReference type="EMBL" id="RBA13641.1"/>
    </source>
</evidence>
<feature type="compositionally biased region" description="Basic and acidic residues" evidence="1">
    <location>
        <begin position="147"/>
        <end position="166"/>
    </location>
</feature>
<name>A0A365MYL4_GIBIN</name>
<sequence>MIRISDVKQHLKRRHTFKHLCTRCFEGFCSSKEYEEHVLQQSCPIVECNNNDSVSPAAQEALKYRVDRSSSSKVQWHEMSKILFGKLGLSLNPYQDGVFKEITGIIRGIWKSEGQNIISSLRDTGNVPCADQLRPLLSEILTKVEDTFEKKEQKPPKETPRERSESRQGTPRMSPKEGILDHDGKPSGLSTSKDECGPLEINGPHNSPMQDWAGLDTSNNIFNYNMLPEYPTHQIGCPFMNLSTGFFVPDEGRNWQFMGPSSSTAIENIMAYQVSTGDFPLTGDDLLSTQMPNMYY</sequence>
<protein>
    <recommendedName>
        <fullName evidence="4">C2H2-type domain-containing protein</fullName>
    </recommendedName>
</protein>
<dbReference type="PANTHER" id="PTHR38166:SF1">
    <property type="entry name" value="C2H2-TYPE DOMAIN-CONTAINING PROTEIN"/>
    <property type="match status" value="1"/>
</dbReference>
<feature type="region of interest" description="Disordered" evidence="1">
    <location>
        <begin position="147"/>
        <end position="209"/>
    </location>
</feature>
<dbReference type="PANTHER" id="PTHR38166">
    <property type="entry name" value="C2H2-TYPE DOMAIN-CONTAINING PROTEIN-RELATED"/>
    <property type="match status" value="1"/>
</dbReference>
<evidence type="ECO:0000256" key="1">
    <source>
        <dbReference type="SAM" id="MobiDB-lite"/>
    </source>
</evidence>
<dbReference type="EMBL" id="PKMI01000028">
    <property type="protein sequence ID" value="RBA13641.1"/>
    <property type="molecule type" value="Genomic_DNA"/>
</dbReference>
<evidence type="ECO:0000313" key="3">
    <source>
        <dbReference type="Proteomes" id="UP000251714"/>
    </source>
</evidence>
<reference evidence="2 3" key="1">
    <citation type="submission" date="2017-12" db="EMBL/GenBank/DDBJ databases">
        <title>Genome sequence of the mycotoxigenic crop pathogen Fusarium proliferatum, strain ITEM 2341 from Date Palm.</title>
        <authorList>
            <person name="Almiman B.F."/>
            <person name="Shittu T.A."/>
            <person name="Muthumeenakshi S."/>
            <person name="Baroncelli R."/>
            <person name="Sreenivasaprasada S."/>
        </authorList>
    </citation>
    <scope>NUCLEOTIDE SEQUENCE [LARGE SCALE GENOMIC DNA]</scope>
    <source>
        <strain evidence="2 3">ITEM 2341</strain>
    </source>
</reference>
<dbReference type="Proteomes" id="UP000251714">
    <property type="component" value="Unassembled WGS sequence"/>
</dbReference>
<accession>A0A365MYL4</accession>
<comment type="caution">
    <text evidence="2">The sequence shown here is derived from an EMBL/GenBank/DDBJ whole genome shotgun (WGS) entry which is preliminary data.</text>
</comment>
<feature type="compositionally biased region" description="Basic and acidic residues" evidence="1">
    <location>
        <begin position="174"/>
        <end position="185"/>
    </location>
</feature>
<dbReference type="AlphaFoldDB" id="A0A365MYL4"/>
<gene>
    <name evidence="2" type="ORF">FPRO05_02434</name>
</gene>
<proteinExistence type="predicted"/>